<organism evidence="3 4">
    <name type="scientific">Drosophila virilis</name>
    <name type="common">Fruit fly</name>
    <dbReference type="NCBI Taxonomy" id="7244"/>
    <lineage>
        <taxon>Eukaryota</taxon>
        <taxon>Metazoa</taxon>
        <taxon>Ecdysozoa</taxon>
        <taxon>Arthropoda</taxon>
        <taxon>Hexapoda</taxon>
        <taxon>Insecta</taxon>
        <taxon>Pterygota</taxon>
        <taxon>Neoptera</taxon>
        <taxon>Endopterygota</taxon>
        <taxon>Diptera</taxon>
        <taxon>Brachycera</taxon>
        <taxon>Muscomorpha</taxon>
        <taxon>Ephydroidea</taxon>
        <taxon>Drosophilidae</taxon>
        <taxon>Drosophila</taxon>
    </lineage>
</organism>
<name>B4MAH1_DROVI</name>
<proteinExistence type="predicted"/>
<gene>
    <name evidence="3" type="primary">Dvir\GJ15912</name>
    <name evidence="3" type="ORF">Dvir_GJ15912</name>
</gene>
<dbReference type="OrthoDB" id="8070155at2759"/>
<feature type="compositionally biased region" description="Basic residues" evidence="1">
    <location>
        <begin position="109"/>
        <end position="118"/>
    </location>
</feature>
<sequence>MQFAFSRALLICACLAFAAADQQPQPQQQQQQKQVQPNATPAKPKRDAGLSFGSGIYHGPSHKYLPPAAIGAGGYESTYATLHGNGLASSSGFDFASLDTDNSQQQQQYHHHHHHYSHQPHTYQSLASHHGHGRPVYISSSSAGGYHHRPQAPKVETYIVQTSSSGGGHGHGPGPSHGPGRGQQGHGLGGGYKYAGHGGGYLSLLGGAHKQHGGGGGGSSTYLLATPSYSSSSSSSGSHGSGAGYSLGLGHGHGHGLAHSLGGQHFASGLEQHEHYEGPSSIHYKQQQPLSSYGVPLQPGYEHSSQLDSAEEELQQHHHQQQLPAEHGAAHKTQQEQQTPAYALGHKGLGHFSYTSSKPLALNTDIHPAGGHQEHNELFAELSKTPFMPSAFLGAKPEPSVGFDFATPSAQTTGYDYSAPAVLYGAPGQSGDSATPIFEPESTYLPPVSSFGAAATPTHGYH</sequence>
<feature type="chain" id="PRO_5002814841" description="Hornerin" evidence="2">
    <location>
        <begin position="21"/>
        <end position="462"/>
    </location>
</feature>
<dbReference type="KEGG" id="dvi:6634786"/>
<evidence type="ECO:0000313" key="4">
    <source>
        <dbReference type="Proteomes" id="UP000008792"/>
    </source>
</evidence>
<dbReference type="PhylomeDB" id="B4MAH1"/>
<evidence type="ECO:0000256" key="2">
    <source>
        <dbReference type="SAM" id="SignalP"/>
    </source>
</evidence>
<feature type="compositionally biased region" description="Gly residues" evidence="1">
    <location>
        <begin position="165"/>
        <end position="191"/>
    </location>
</feature>
<keyword evidence="4" id="KW-1185">Reference proteome</keyword>
<evidence type="ECO:0008006" key="5">
    <source>
        <dbReference type="Google" id="ProtNLM"/>
    </source>
</evidence>
<feature type="region of interest" description="Disordered" evidence="1">
    <location>
        <begin position="97"/>
        <end position="149"/>
    </location>
</feature>
<feature type="region of interest" description="Disordered" evidence="1">
    <location>
        <begin position="161"/>
        <end position="191"/>
    </location>
</feature>
<dbReference type="OMA" id="LYHGPSH"/>
<reference evidence="3 4" key="1">
    <citation type="journal article" date="2007" name="Nature">
        <title>Evolution of genes and genomes on the Drosophila phylogeny.</title>
        <authorList>
            <consortium name="Drosophila 12 Genomes Consortium"/>
            <person name="Clark A.G."/>
            <person name="Eisen M.B."/>
            <person name="Smith D.R."/>
            <person name="Bergman C.M."/>
            <person name="Oliver B."/>
            <person name="Markow T.A."/>
            <person name="Kaufman T.C."/>
            <person name="Kellis M."/>
            <person name="Gelbart W."/>
            <person name="Iyer V.N."/>
            <person name="Pollard D.A."/>
            <person name="Sackton T.B."/>
            <person name="Larracuente A.M."/>
            <person name="Singh N.D."/>
            <person name="Abad J.P."/>
            <person name="Abt D.N."/>
            <person name="Adryan B."/>
            <person name="Aguade M."/>
            <person name="Akashi H."/>
            <person name="Anderson W.W."/>
            <person name="Aquadro C.F."/>
            <person name="Ardell D.H."/>
            <person name="Arguello R."/>
            <person name="Artieri C.G."/>
            <person name="Barbash D.A."/>
            <person name="Barker D."/>
            <person name="Barsanti P."/>
            <person name="Batterham P."/>
            <person name="Batzoglou S."/>
            <person name="Begun D."/>
            <person name="Bhutkar A."/>
            <person name="Blanco E."/>
            <person name="Bosak S.A."/>
            <person name="Bradley R.K."/>
            <person name="Brand A.D."/>
            <person name="Brent M.R."/>
            <person name="Brooks A.N."/>
            <person name="Brown R.H."/>
            <person name="Butlin R.K."/>
            <person name="Caggese C."/>
            <person name="Calvi B.R."/>
            <person name="Bernardo de Carvalho A."/>
            <person name="Caspi A."/>
            <person name="Castrezana S."/>
            <person name="Celniker S.E."/>
            <person name="Chang J.L."/>
            <person name="Chapple C."/>
            <person name="Chatterji S."/>
            <person name="Chinwalla A."/>
            <person name="Civetta A."/>
            <person name="Clifton S.W."/>
            <person name="Comeron J.M."/>
            <person name="Costello J.C."/>
            <person name="Coyne J.A."/>
            <person name="Daub J."/>
            <person name="David R.G."/>
            <person name="Delcher A.L."/>
            <person name="Delehaunty K."/>
            <person name="Do C.B."/>
            <person name="Ebling H."/>
            <person name="Edwards K."/>
            <person name="Eickbush T."/>
            <person name="Evans J.D."/>
            <person name="Filipski A."/>
            <person name="Findeiss S."/>
            <person name="Freyhult E."/>
            <person name="Fulton L."/>
            <person name="Fulton R."/>
            <person name="Garcia A.C."/>
            <person name="Gardiner A."/>
            <person name="Garfield D.A."/>
            <person name="Garvin B.E."/>
            <person name="Gibson G."/>
            <person name="Gilbert D."/>
            <person name="Gnerre S."/>
            <person name="Godfrey J."/>
            <person name="Good R."/>
            <person name="Gotea V."/>
            <person name="Gravely B."/>
            <person name="Greenberg A.J."/>
            <person name="Griffiths-Jones S."/>
            <person name="Gross S."/>
            <person name="Guigo R."/>
            <person name="Gustafson E.A."/>
            <person name="Haerty W."/>
            <person name="Hahn M.W."/>
            <person name="Halligan D.L."/>
            <person name="Halpern A.L."/>
            <person name="Halter G.M."/>
            <person name="Han M.V."/>
            <person name="Heger A."/>
            <person name="Hillier L."/>
            <person name="Hinrichs A.S."/>
            <person name="Holmes I."/>
            <person name="Hoskins R.A."/>
            <person name="Hubisz M.J."/>
            <person name="Hultmark D."/>
            <person name="Huntley M.A."/>
            <person name="Jaffe D.B."/>
            <person name="Jagadeeshan S."/>
            <person name="Jeck W.R."/>
            <person name="Johnson J."/>
            <person name="Jones C.D."/>
            <person name="Jordan W.C."/>
            <person name="Karpen G.H."/>
            <person name="Kataoka E."/>
            <person name="Keightley P.D."/>
            <person name="Kheradpour P."/>
            <person name="Kirkness E.F."/>
            <person name="Koerich L.B."/>
            <person name="Kristiansen K."/>
            <person name="Kudrna D."/>
            <person name="Kulathinal R.J."/>
            <person name="Kumar S."/>
            <person name="Kwok R."/>
            <person name="Lander E."/>
            <person name="Langley C.H."/>
            <person name="Lapoint R."/>
            <person name="Lazzaro B.P."/>
            <person name="Lee S.J."/>
            <person name="Levesque L."/>
            <person name="Li R."/>
            <person name="Lin C.F."/>
            <person name="Lin M.F."/>
            <person name="Lindblad-Toh K."/>
            <person name="Llopart A."/>
            <person name="Long M."/>
            <person name="Low L."/>
            <person name="Lozovsky E."/>
            <person name="Lu J."/>
            <person name="Luo M."/>
            <person name="Machado C.A."/>
            <person name="Makalowski W."/>
            <person name="Marzo M."/>
            <person name="Matsuda M."/>
            <person name="Matzkin L."/>
            <person name="McAllister B."/>
            <person name="McBride C.S."/>
            <person name="McKernan B."/>
            <person name="McKernan K."/>
            <person name="Mendez-Lago M."/>
            <person name="Minx P."/>
            <person name="Mollenhauer M.U."/>
            <person name="Montooth K."/>
            <person name="Mount S.M."/>
            <person name="Mu X."/>
            <person name="Myers E."/>
            <person name="Negre B."/>
            <person name="Newfeld S."/>
            <person name="Nielsen R."/>
            <person name="Noor M.A."/>
            <person name="O'Grady P."/>
            <person name="Pachter L."/>
            <person name="Papaceit M."/>
            <person name="Parisi M.J."/>
            <person name="Parisi M."/>
            <person name="Parts L."/>
            <person name="Pedersen J.S."/>
            <person name="Pesole G."/>
            <person name="Phillippy A.M."/>
            <person name="Ponting C.P."/>
            <person name="Pop M."/>
            <person name="Porcelli D."/>
            <person name="Powell J.R."/>
            <person name="Prohaska S."/>
            <person name="Pruitt K."/>
            <person name="Puig M."/>
            <person name="Quesneville H."/>
            <person name="Ram K.R."/>
            <person name="Rand D."/>
            <person name="Rasmussen M.D."/>
            <person name="Reed L.K."/>
            <person name="Reenan R."/>
            <person name="Reily A."/>
            <person name="Remington K.A."/>
            <person name="Rieger T.T."/>
            <person name="Ritchie M.G."/>
            <person name="Robin C."/>
            <person name="Rogers Y.H."/>
            <person name="Rohde C."/>
            <person name="Rozas J."/>
            <person name="Rubenfield M.J."/>
            <person name="Ruiz A."/>
            <person name="Russo S."/>
            <person name="Salzberg S.L."/>
            <person name="Sanchez-Gracia A."/>
            <person name="Saranga D.J."/>
            <person name="Sato H."/>
            <person name="Schaeffer S.W."/>
            <person name="Schatz M.C."/>
            <person name="Schlenke T."/>
            <person name="Schwartz R."/>
            <person name="Segarra C."/>
            <person name="Singh R.S."/>
            <person name="Sirot L."/>
            <person name="Sirota M."/>
            <person name="Sisneros N.B."/>
            <person name="Smith C.D."/>
            <person name="Smith T.F."/>
            <person name="Spieth J."/>
            <person name="Stage D.E."/>
            <person name="Stark A."/>
            <person name="Stephan W."/>
            <person name="Strausberg R.L."/>
            <person name="Strempel S."/>
            <person name="Sturgill D."/>
            <person name="Sutton G."/>
            <person name="Sutton G.G."/>
            <person name="Tao W."/>
            <person name="Teichmann S."/>
            <person name="Tobari Y.N."/>
            <person name="Tomimura Y."/>
            <person name="Tsolas J.M."/>
            <person name="Valente V.L."/>
            <person name="Venter E."/>
            <person name="Venter J.C."/>
            <person name="Vicario S."/>
            <person name="Vieira F.G."/>
            <person name="Vilella A.J."/>
            <person name="Villasante A."/>
            <person name="Walenz B."/>
            <person name="Wang J."/>
            <person name="Wasserman M."/>
            <person name="Watts T."/>
            <person name="Wilson D."/>
            <person name="Wilson R.K."/>
            <person name="Wing R.A."/>
            <person name="Wolfner M.F."/>
            <person name="Wong A."/>
            <person name="Wong G.K."/>
            <person name="Wu C.I."/>
            <person name="Wu G."/>
            <person name="Yamamoto D."/>
            <person name="Yang H.P."/>
            <person name="Yang S.P."/>
            <person name="Yorke J.A."/>
            <person name="Yoshida K."/>
            <person name="Zdobnov E."/>
            <person name="Zhang P."/>
            <person name="Zhang Y."/>
            <person name="Zimin A.V."/>
            <person name="Baldwin J."/>
            <person name="Abdouelleil A."/>
            <person name="Abdulkadir J."/>
            <person name="Abebe A."/>
            <person name="Abera B."/>
            <person name="Abreu J."/>
            <person name="Acer S.C."/>
            <person name="Aftuck L."/>
            <person name="Alexander A."/>
            <person name="An P."/>
            <person name="Anderson E."/>
            <person name="Anderson S."/>
            <person name="Arachi H."/>
            <person name="Azer M."/>
            <person name="Bachantsang P."/>
            <person name="Barry A."/>
            <person name="Bayul T."/>
            <person name="Berlin A."/>
            <person name="Bessette D."/>
            <person name="Bloom T."/>
            <person name="Blye J."/>
            <person name="Boguslavskiy L."/>
            <person name="Bonnet C."/>
            <person name="Boukhgalter B."/>
            <person name="Bourzgui I."/>
            <person name="Brown A."/>
            <person name="Cahill P."/>
            <person name="Channer S."/>
            <person name="Cheshatsang Y."/>
            <person name="Chuda L."/>
            <person name="Citroen M."/>
            <person name="Collymore A."/>
            <person name="Cooke P."/>
            <person name="Costello M."/>
            <person name="D'Aco K."/>
            <person name="Daza R."/>
            <person name="De Haan G."/>
            <person name="DeGray S."/>
            <person name="DeMaso C."/>
            <person name="Dhargay N."/>
            <person name="Dooley K."/>
            <person name="Dooley E."/>
            <person name="Doricent M."/>
            <person name="Dorje P."/>
            <person name="Dorjee K."/>
            <person name="Dupes A."/>
            <person name="Elong R."/>
            <person name="Falk J."/>
            <person name="Farina A."/>
            <person name="Faro S."/>
            <person name="Ferguson D."/>
            <person name="Fisher S."/>
            <person name="Foley C.D."/>
            <person name="Franke A."/>
            <person name="Friedrich D."/>
            <person name="Gadbois L."/>
            <person name="Gearin G."/>
            <person name="Gearin C.R."/>
            <person name="Giannoukos G."/>
            <person name="Goode T."/>
            <person name="Graham J."/>
            <person name="Grandbois E."/>
            <person name="Grewal S."/>
            <person name="Gyaltsen K."/>
            <person name="Hafez N."/>
            <person name="Hagos B."/>
            <person name="Hall J."/>
            <person name="Henson C."/>
            <person name="Hollinger A."/>
            <person name="Honan T."/>
            <person name="Huard M.D."/>
            <person name="Hughes L."/>
            <person name="Hurhula B."/>
            <person name="Husby M.E."/>
            <person name="Kamat A."/>
            <person name="Kanga B."/>
            <person name="Kashin S."/>
            <person name="Khazanovich D."/>
            <person name="Kisner P."/>
            <person name="Lance K."/>
            <person name="Lara M."/>
            <person name="Lee W."/>
            <person name="Lennon N."/>
            <person name="Letendre F."/>
            <person name="LeVine R."/>
            <person name="Lipovsky A."/>
            <person name="Liu X."/>
            <person name="Liu J."/>
            <person name="Liu S."/>
            <person name="Lokyitsang T."/>
            <person name="Lokyitsang Y."/>
            <person name="Lubonja R."/>
            <person name="Lui A."/>
            <person name="MacDonald P."/>
            <person name="Magnisalis V."/>
            <person name="Maru K."/>
            <person name="Matthews C."/>
            <person name="McCusker W."/>
            <person name="McDonough S."/>
            <person name="Mehta T."/>
            <person name="Meldrim J."/>
            <person name="Meneus L."/>
            <person name="Mihai O."/>
            <person name="Mihalev A."/>
            <person name="Mihova T."/>
            <person name="Mittelman R."/>
            <person name="Mlenga V."/>
            <person name="Montmayeur A."/>
            <person name="Mulrain L."/>
            <person name="Navidi A."/>
            <person name="Naylor J."/>
            <person name="Negash T."/>
            <person name="Nguyen T."/>
            <person name="Nguyen N."/>
            <person name="Nicol R."/>
            <person name="Norbu C."/>
            <person name="Norbu N."/>
            <person name="Novod N."/>
            <person name="O'Neill B."/>
            <person name="Osman S."/>
            <person name="Markiewicz E."/>
            <person name="Oyono O.L."/>
            <person name="Patti C."/>
            <person name="Phunkhang P."/>
            <person name="Pierre F."/>
            <person name="Priest M."/>
            <person name="Raghuraman S."/>
            <person name="Rege F."/>
            <person name="Reyes R."/>
            <person name="Rise C."/>
            <person name="Rogov P."/>
            <person name="Ross K."/>
            <person name="Ryan E."/>
            <person name="Settipalli S."/>
            <person name="Shea T."/>
            <person name="Sherpa N."/>
            <person name="Shi L."/>
            <person name="Shih D."/>
            <person name="Sparrow T."/>
            <person name="Spaulding J."/>
            <person name="Stalker J."/>
            <person name="Stange-Thomann N."/>
            <person name="Stavropoulos S."/>
            <person name="Stone C."/>
            <person name="Strader C."/>
            <person name="Tesfaye S."/>
            <person name="Thomson T."/>
            <person name="Thoulutsang Y."/>
            <person name="Thoulutsang D."/>
            <person name="Topham K."/>
            <person name="Topping I."/>
            <person name="Tsamla T."/>
            <person name="Vassiliev H."/>
            <person name="Vo A."/>
            <person name="Wangchuk T."/>
            <person name="Wangdi T."/>
            <person name="Weiand M."/>
            <person name="Wilkinson J."/>
            <person name="Wilson A."/>
            <person name="Yadav S."/>
            <person name="Young G."/>
            <person name="Yu Q."/>
            <person name="Zembek L."/>
            <person name="Zhong D."/>
            <person name="Zimmer A."/>
            <person name="Zwirko Z."/>
            <person name="Jaffe D.B."/>
            <person name="Alvarez P."/>
            <person name="Brockman W."/>
            <person name="Butler J."/>
            <person name="Chin C."/>
            <person name="Gnerre S."/>
            <person name="Grabherr M."/>
            <person name="Kleber M."/>
            <person name="Mauceli E."/>
            <person name="MacCallum I."/>
        </authorList>
    </citation>
    <scope>NUCLEOTIDE SEQUENCE [LARGE SCALE GENOMIC DNA]</scope>
    <source>
        <strain evidence="4">Tucson 15010-1051.87</strain>
    </source>
</reference>
<feature type="region of interest" description="Disordered" evidence="1">
    <location>
        <begin position="25"/>
        <end position="53"/>
    </location>
</feature>
<dbReference type="AlphaFoldDB" id="B4MAH1"/>
<dbReference type="Proteomes" id="UP000008792">
    <property type="component" value="Unassembled WGS sequence"/>
</dbReference>
<feature type="signal peptide" evidence="2">
    <location>
        <begin position="1"/>
        <end position="20"/>
    </location>
</feature>
<feature type="region of interest" description="Disordered" evidence="1">
    <location>
        <begin position="291"/>
        <end position="337"/>
    </location>
</feature>
<dbReference type="InParanoid" id="B4MAH1"/>
<dbReference type="eggNOG" id="ENOG502RAZT">
    <property type="taxonomic scope" value="Eukaryota"/>
</dbReference>
<keyword evidence="2" id="KW-0732">Signal</keyword>
<dbReference type="HOGENOM" id="CLU_581757_0_0_1"/>
<protein>
    <recommendedName>
        <fullName evidence="5">Hornerin</fullName>
    </recommendedName>
</protein>
<dbReference type="EMBL" id="CH940655">
    <property type="protein sequence ID" value="EDW66230.1"/>
    <property type="molecule type" value="Genomic_DNA"/>
</dbReference>
<accession>B4MAH1</accession>
<feature type="compositionally biased region" description="Low complexity" evidence="1">
    <location>
        <begin position="25"/>
        <end position="37"/>
    </location>
</feature>
<evidence type="ECO:0000313" key="3">
    <source>
        <dbReference type="EMBL" id="EDW66230.1"/>
    </source>
</evidence>
<evidence type="ECO:0000256" key="1">
    <source>
        <dbReference type="SAM" id="MobiDB-lite"/>
    </source>
</evidence>